<sequence>MGFVFCFLVIGIVMASLLLLIDDQQTSRLEKILIKARSIQPLFLVQSAEQKLQRLNTLLYGNITITDDGRTIAQGRININEGARQIIISQLNALTNNYEYGRINIKDYHTGLNELLATIKKVKVLNFEQIK</sequence>
<dbReference type="EMBL" id="LT629740">
    <property type="protein sequence ID" value="SDS17519.1"/>
    <property type="molecule type" value="Genomic_DNA"/>
</dbReference>
<evidence type="ECO:0000313" key="1">
    <source>
        <dbReference type="EMBL" id="SDS17519.1"/>
    </source>
</evidence>
<reference evidence="1 2" key="1">
    <citation type="submission" date="2016-10" db="EMBL/GenBank/DDBJ databases">
        <authorList>
            <person name="de Groot N.N."/>
        </authorList>
    </citation>
    <scope>NUCLEOTIDE SEQUENCE [LARGE SCALE GENOMIC DNA]</scope>
    <source>
        <strain evidence="1 2">MP1X4</strain>
    </source>
</reference>
<organism evidence="1 2">
    <name type="scientific">Mucilaginibacter mallensis</name>
    <dbReference type="NCBI Taxonomy" id="652787"/>
    <lineage>
        <taxon>Bacteria</taxon>
        <taxon>Pseudomonadati</taxon>
        <taxon>Bacteroidota</taxon>
        <taxon>Sphingobacteriia</taxon>
        <taxon>Sphingobacteriales</taxon>
        <taxon>Sphingobacteriaceae</taxon>
        <taxon>Mucilaginibacter</taxon>
    </lineage>
</organism>
<evidence type="ECO:0000313" key="2">
    <source>
        <dbReference type="Proteomes" id="UP000199679"/>
    </source>
</evidence>
<dbReference type="STRING" id="652787.SAMN05216490_0675"/>
<protein>
    <submittedName>
        <fullName evidence="1">Uncharacterized protein</fullName>
    </submittedName>
</protein>
<dbReference type="RefSeq" id="WP_157682037.1">
    <property type="nucleotide sequence ID" value="NZ_LT629740.1"/>
</dbReference>
<keyword evidence="2" id="KW-1185">Reference proteome</keyword>
<proteinExistence type="predicted"/>
<accession>A0A1H1Q3F4</accession>
<dbReference type="AlphaFoldDB" id="A0A1H1Q3F4"/>
<dbReference type="Proteomes" id="UP000199679">
    <property type="component" value="Chromosome I"/>
</dbReference>
<gene>
    <name evidence="1" type="ORF">SAMN05216490_0675</name>
</gene>
<name>A0A1H1Q3F4_MUCMA</name>
<dbReference type="OrthoDB" id="796136at2"/>